<dbReference type="EMBL" id="MAJZ01000882">
    <property type="protein sequence ID" value="OCH72773.1"/>
    <property type="molecule type" value="Genomic_DNA"/>
</dbReference>
<evidence type="ECO:0000313" key="1">
    <source>
        <dbReference type="EMBL" id="OCH72773.1"/>
    </source>
</evidence>
<accession>A0A1B9QV94</accession>
<organism evidence="1 2">
    <name type="scientific">Vibrio genomosp. F10</name>
    <dbReference type="NCBI Taxonomy" id="723171"/>
    <lineage>
        <taxon>Bacteria</taxon>
        <taxon>Pseudomonadati</taxon>
        <taxon>Pseudomonadota</taxon>
        <taxon>Gammaproteobacteria</taxon>
        <taxon>Vibrionales</taxon>
        <taxon>Vibrionaceae</taxon>
        <taxon>Vibrio</taxon>
    </lineage>
</organism>
<protein>
    <submittedName>
        <fullName evidence="1">Uncharacterized protein</fullName>
    </submittedName>
</protein>
<sequence length="59" mass="6992">MFFPEETETCQNIGDNLKTSMKRSTKKIDEEPMAELEWRTTPKFIRHFMMSVFKALSFG</sequence>
<proteinExistence type="predicted"/>
<comment type="caution">
    <text evidence="1">The sequence shown here is derived from an EMBL/GenBank/DDBJ whole genome shotgun (WGS) entry which is preliminary data.</text>
</comment>
<dbReference type="AlphaFoldDB" id="A0A1B9QV94"/>
<name>A0A1B9QV94_9VIBR</name>
<keyword evidence="2" id="KW-1185">Reference proteome</keyword>
<gene>
    <name evidence="1" type="ORF">A6E14_03210</name>
</gene>
<evidence type="ECO:0000313" key="2">
    <source>
        <dbReference type="Proteomes" id="UP000093173"/>
    </source>
</evidence>
<reference evidence="2" key="1">
    <citation type="submission" date="2016-06" db="EMBL/GenBank/DDBJ databases">
        <authorList>
            <person name="Hehemann J.-H."/>
            <person name="Arevalo P."/>
            <person name="Datta M.S."/>
            <person name="Polz M.F."/>
        </authorList>
    </citation>
    <scope>NUCLEOTIDE SEQUENCE [LARGE SCALE GENOMIC DNA]</scope>
    <source>
        <strain evidence="2">9CSC122</strain>
    </source>
</reference>
<dbReference type="Proteomes" id="UP000093173">
    <property type="component" value="Unassembled WGS sequence"/>
</dbReference>